<dbReference type="Proteomes" id="UP001597180">
    <property type="component" value="Unassembled WGS sequence"/>
</dbReference>
<sequence length="95" mass="10517">MGFVIFFGIVGIVTTGILVVEIIDLIFSDSKSTRLLKVIMVPVGCFFYIRTCASAFGYTTHEFSAESVRNGFIVLIAPTAIFIIILIARYVFGKR</sequence>
<evidence type="ECO:0000313" key="3">
    <source>
        <dbReference type="Proteomes" id="UP001597180"/>
    </source>
</evidence>
<reference evidence="3" key="1">
    <citation type="journal article" date="2019" name="Int. J. Syst. Evol. Microbiol.">
        <title>The Global Catalogue of Microorganisms (GCM) 10K type strain sequencing project: providing services to taxonomists for standard genome sequencing and annotation.</title>
        <authorList>
            <consortium name="The Broad Institute Genomics Platform"/>
            <consortium name="The Broad Institute Genome Sequencing Center for Infectious Disease"/>
            <person name="Wu L."/>
            <person name="Ma J."/>
        </authorList>
    </citation>
    <scope>NUCLEOTIDE SEQUENCE [LARGE SCALE GENOMIC DNA]</scope>
    <source>
        <strain evidence="3">CCUG 53270</strain>
    </source>
</reference>
<dbReference type="EMBL" id="JBHTLU010000021">
    <property type="protein sequence ID" value="MFD1222079.1"/>
    <property type="molecule type" value="Genomic_DNA"/>
</dbReference>
<organism evidence="2 3">
    <name type="scientific">Paenibacillus vulneris</name>
    <dbReference type="NCBI Taxonomy" id="1133364"/>
    <lineage>
        <taxon>Bacteria</taxon>
        <taxon>Bacillati</taxon>
        <taxon>Bacillota</taxon>
        <taxon>Bacilli</taxon>
        <taxon>Bacillales</taxon>
        <taxon>Paenibacillaceae</taxon>
        <taxon>Paenibacillus</taxon>
    </lineage>
</organism>
<evidence type="ECO:0000256" key="1">
    <source>
        <dbReference type="SAM" id="Phobius"/>
    </source>
</evidence>
<name>A0ABW3URJ0_9BACL</name>
<feature type="transmembrane region" description="Helical" evidence="1">
    <location>
        <begin position="39"/>
        <end position="59"/>
    </location>
</feature>
<keyword evidence="1" id="KW-0472">Membrane</keyword>
<gene>
    <name evidence="2" type="ORF">ACFQ4B_18315</name>
</gene>
<feature type="transmembrane region" description="Helical" evidence="1">
    <location>
        <begin position="6"/>
        <end position="27"/>
    </location>
</feature>
<proteinExistence type="predicted"/>
<accession>A0ABW3URJ0</accession>
<keyword evidence="3" id="KW-1185">Reference proteome</keyword>
<feature type="transmembrane region" description="Helical" evidence="1">
    <location>
        <begin position="71"/>
        <end position="92"/>
    </location>
</feature>
<evidence type="ECO:0000313" key="2">
    <source>
        <dbReference type="EMBL" id="MFD1222079.1"/>
    </source>
</evidence>
<protein>
    <submittedName>
        <fullName evidence="2">Uncharacterized protein</fullName>
    </submittedName>
</protein>
<comment type="caution">
    <text evidence="2">The sequence shown here is derived from an EMBL/GenBank/DDBJ whole genome shotgun (WGS) entry which is preliminary data.</text>
</comment>
<dbReference type="RefSeq" id="WP_345592382.1">
    <property type="nucleotide sequence ID" value="NZ_BAABJG010000031.1"/>
</dbReference>
<keyword evidence="1" id="KW-0812">Transmembrane</keyword>
<keyword evidence="1" id="KW-1133">Transmembrane helix</keyword>